<feature type="region of interest" description="Disordered" evidence="1">
    <location>
        <begin position="183"/>
        <end position="214"/>
    </location>
</feature>
<evidence type="ECO:0000256" key="1">
    <source>
        <dbReference type="SAM" id="MobiDB-lite"/>
    </source>
</evidence>
<protein>
    <submittedName>
        <fullName evidence="2">Uncharacterized protein</fullName>
    </submittedName>
</protein>
<dbReference type="GO" id="GO:0005634">
    <property type="term" value="C:nucleus"/>
    <property type="evidence" value="ECO:0007669"/>
    <property type="project" value="TreeGrafter"/>
</dbReference>
<dbReference type="PANTHER" id="PTHR33415:SF12">
    <property type="entry name" value="PROTEIN EMBRYO DEFECTIVE 514"/>
    <property type="match status" value="1"/>
</dbReference>
<comment type="caution">
    <text evidence="2">The sequence shown here is derived from an EMBL/GenBank/DDBJ whole genome shotgun (WGS) entry which is preliminary data.</text>
</comment>
<dbReference type="GO" id="GO:0009507">
    <property type="term" value="C:chloroplast"/>
    <property type="evidence" value="ECO:0007669"/>
    <property type="project" value="TreeGrafter"/>
</dbReference>
<dbReference type="InterPro" id="IPR044673">
    <property type="entry name" value="DCL-like"/>
</dbReference>
<accession>A0A9P0YX75</accession>
<organism evidence="2 3">
    <name type="scientific">Cuscuta europaea</name>
    <name type="common">European dodder</name>
    <dbReference type="NCBI Taxonomy" id="41803"/>
    <lineage>
        <taxon>Eukaryota</taxon>
        <taxon>Viridiplantae</taxon>
        <taxon>Streptophyta</taxon>
        <taxon>Embryophyta</taxon>
        <taxon>Tracheophyta</taxon>
        <taxon>Spermatophyta</taxon>
        <taxon>Magnoliopsida</taxon>
        <taxon>eudicotyledons</taxon>
        <taxon>Gunneridae</taxon>
        <taxon>Pentapetalae</taxon>
        <taxon>asterids</taxon>
        <taxon>lamiids</taxon>
        <taxon>Solanales</taxon>
        <taxon>Convolvulaceae</taxon>
        <taxon>Cuscuteae</taxon>
        <taxon>Cuscuta</taxon>
        <taxon>Cuscuta subgen. Cuscuta</taxon>
    </lineage>
</organism>
<feature type="region of interest" description="Disordered" evidence="1">
    <location>
        <begin position="1"/>
        <end position="53"/>
    </location>
</feature>
<dbReference type="EMBL" id="CAMAPE010000010">
    <property type="protein sequence ID" value="CAH9078680.1"/>
    <property type="molecule type" value="Genomic_DNA"/>
</dbReference>
<keyword evidence="3" id="KW-1185">Reference proteome</keyword>
<dbReference type="Gene3D" id="3.10.450.40">
    <property type="match status" value="1"/>
</dbReference>
<dbReference type="FunFam" id="3.10.450.40:FF:000016">
    <property type="entry name" value="Predicted protein"/>
    <property type="match status" value="1"/>
</dbReference>
<dbReference type="Proteomes" id="UP001152484">
    <property type="component" value="Unassembled WGS sequence"/>
</dbReference>
<feature type="compositionally biased region" description="Basic residues" evidence="1">
    <location>
        <begin position="200"/>
        <end position="214"/>
    </location>
</feature>
<sequence length="214" mass="24014">MADKISSENMDVVETKSDEVVSAESSVGKRSREEKDMPENDDNGEALKKTKVQNSVEEKKIGLLDWKKGADGEKKEVKSDPVTVGPKTFGSSAEMFDYFHTLLHSWSVNLNLNKYEEIVLMELLKKGHAEPEKKIGSGIDGFQVQYHPVFKSRCFFILREDGSTDDFSFRKCVDNILPLPENMTTKSKGEHGNGGGRWGGRGRGRGRGRGKWRN</sequence>
<dbReference type="PANTHER" id="PTHR33415">
    <property type="entry name" value="PROTEIN EMBRYO DEFECTIVE 514"/>
    <property type="match status" value="1"/>
</dbReference>
<dbReference type="GO" id="GO:1901259">
    <property type="term" value="P:chloroplast rRNA processing"/>
    <property type="evidence" value="ECO:0007669"/>
    <property type="project" value="TreeGrafter"/>
</dbReference>
<dbReference type="GO" id="GO:0017126">
    <property type="term" value="P:nucleologenesis"/>
    <property type="evidence" value="ECO:0007669"/>
    <property type="project" value="TreeGrafter"/>
</dbReference>
<name>A0A9P0YX75_CUSEU</name>
<evidence type="ECO:0000313" key="3">
    <source>
        <dbReference type="Proteomes" id="UP001152484"/>
    </source>
</evidence>
<dbReference type="AlphaFoldDB" id="A0A9P0YX75"/>
<dbReference type="Pfam" id="PF11523">
    <property type="entry name" value="DUF3223"/>
    <property type="match status" value="1"/>
</dbReference>
<proteinExistence type="predicted"/>
<evidence type="ECO:0000313" key="2">
    <source>
        <dbReference type="EMBL" id="CAH9078680.1"/>
    </source>
</evidence>
<gene>
    <name evidence="2" type="ORF">CEURO_LOCUS6895</name>
</gene>
<dbReference type="GO" id="GO:0009658">
    <property type="term" value="P:chloroplast organization"/>
    <property type="evidence" value="ECO:0007669"/>
    <property type="project" value="TreeGrafter"/>
</dbReference>
<reference evidence="2" key="1">
    <citation type="submission" date="2022-07" db="EMBL/GenBank/DDBJ databases">
        <authorList>
            <person name="Macas J."/>
            <person name="Novak P."/>
            <person name="Neumann P."/>
        </authorList>
    </citation>
    <scope>NUCLEOTIDE SEQUENCE</scope>
</reference>
<dbReference type="OrthoDB" id="409625at2759"/>